<evidence type="ECO:0000256" key="1">
    <source>
        <dbReference type="SAM" id="MobiDB-lite"/>
    </source>
</evidence>
<organism evidence="2 3">
    <name type="scientific">Thiothrix lacustris</name>
    <dbReference type="NCBI Taxonomy" id="525917"/>
    <lineage>
        <taxon>Bacteria</taxon>
        <taxon>Pseudomonadati</taxon>
        <taxon>Pseudomonadota</taxon>
        <taxon>Gammaproteobacteria</taxon>
        <taxon>Thiotrichales</taxon>
        <taxon>Thiotrichaceae</taxon>
        <taxon>Thiothrix</taxon>
    </lineage>
</organism>
<feature type="compositionally biased region" description="Low complexity" evidence="1">
    <location>
        <begin position="13"/>
        <end position="27"/>
    </location>
</feature>
<dbReference type="AlphaFoldDB" id="A0A1Y1Q771"/>
<accession>A0A1Y1Q771</accession>
<protein>
    <submittedName>
        <fullName evidence="2">Uncharacterized protein</fullName>
    </submittedName>
</protein>
<evidence type="ECO:0000313" key="2">
    <source>
        <dbReference type="EMBL" id="OQW97993.1"/>
    </source>
</evidence>
<dbReference type="Proteomes" id="UP000192491">
    <property type="component" value="Unassembled WGS sequence"/>
</dbReference>
<feature type="region of interest" description="Disordered" evidence="1">
    <location>
        <begin position="1"/>
        <end position="27"/>
    </location>
</feature>
<gene>
    <name evidence="2" type="ORF">BWK73_53515</name>
</gene>
<evidence type="ECO:0000313" key="3">
    <source>
        <dbReference type="Proteomes" id="UP000192491"/>
    </source>
</evidence>
<sequence>MTGITQGSGFRETPTSSQTSSSTGSAATTATTVLKNAVGGIQNQSGQSSLGGNNTALINLIQQLVEQIGKNKGGCQPQPNASIEPTAG</sequence>
<reference evidence="2 3" key="1">
    <citation type="submission" date="2017-01" db="EMBL/GenBank/DDBJ databases">
        <title>Novel large sulfur bacteria in the metagenomes of groundwater-fed chemosynthetic microbial mats in the Lake Huron basin.</title>
        <authorList>
            <person name="Sharrar A.M."/>
            <person name="Flood B.E."/>
            <person name="Bailey J.V."/>
            <person name="Jones D.S."/>
            <person name="Biddanda B."/>
            <person name="Ruberg S.A."/>
            <person name="Marcus D.N."/>
            <person name="Dick G.J."/>
        </authorList>
    </citation>
    <scope>NUCLEOTIDE SEQUENCE [LARGE SCALE GENOMIC DNA]</scope>
    <source>
        <strain evidence="2">A8</strain>
    </source>
</reference>
<name>A0A1Y1Q771_9GAMM</name>
<dbReference type="EMBL" id="MTEJ01000782">
    <property type="protein sequence ID" value="OQW97993.1"/>
    <property type="molecule type" value="Genomic_DNA"/>
</dbReference>
<comment type="caution">
    <text evidence="2">The sequence shown here is derived from an EMBL/GenBank/DDBJ whole genome shotgun (WGS) entry which is preliminary data.</text>
</comment>
<proteinExistence type="predicted"/>